<accession>A0A9D3ZS08</accession>
<feature type="non-terminal residue" evidence="2">
    <location>
        <position position="1"/>
    </location>
</feature>
<dbReference type="GO" id="GO:0004523">
    <property type="term" value="F:RNA-DNA hybrid ribonuclease activity"/>
    <property type="evidence" value="ECO:0007669"/>
    <property type="project" value="InterPro"/>
</dbReference>
<dbReference type="CDD" id="cd06222">
    <property type="entry name" value="RNase_H_like"/>
    <property type="match status" value="1"/>
</dbReference>
<dbReference type="InterPro" id="IPR036397">
    <property type="entry name" value="RNaseH_sf"/>
</dbReference>
<keyword evidence="3" id="KW-1185">Reference proteome</keyword>
<dbReference type="InterPro" id="IPR002156">
    <property type="entry name" value="RNaseH_domain"/>
</dbReference>
<dbReference type="Pfam" id="PF13456">
    <property type="entry name" value="RVT_3"/>
    <property type="match status" value="1"/>
</dbReference>
<dbReference type="AlphaFoldDB" id="A0A9D3ZS08"/>
<comment type="caution">
    <text evidence="2">The sequence shown here is derived from an EMBL/GenBank/DDBJ whole genome shotgun (WGS) entry which is preliminary data.</text>
</comment>
<proteinExistence type="predicted"/>
<dbReference type="OrthoDB" id="1000395at2759"/>
<dbReference type="Proteomes" id="UP000828251">
    <property type="component" value="Unassembled WGS sequence"/>
</dbReference>
<protein>
    <recommendedName>
        <fullName evidence="1">RNase H type-1 domain-containing protein</fullName>
    </recommendedName>
</protein>
<organism evidence="2 3">
    <name type="scientific">Gossypium stocksii</name>
    <dbReference type="NCBI Taxonomy" id="47602"/>
    <lineage>
        <taxon>Eukaryota</taxon>
        <taxon>Viridiplantae</taxon>
        <taxon>Streptophyta</taxon>
        <taxon>Embryophyta</taxon>
        <taxon>Tracheophyta</taxon>
        <taxon>Spermatophyta</taxon>
        <taxon>Magnoliopsida</taxon>
        <taxon>eudicotyledons</taxon>
        <taxon>Gunneridae</taxon>
        <taxon>Pentapetalae</taxon>
        <taxon>rosids</taxon>
        <taxon>malvids</taxon>
        <taxon>Malvales</taxon>
        <taxon>Malvaceae</taxon>
        <taxon>Malvoideae</taxon>
        <taxon>Gossypium</taxon>
    </lineage>
</organism>
<sequence>DSSMVHEDRSSWACLFGLLVWCLRKNRNLFTFQERFWSSREIIQTSISWANQLFSILKANVKGRSINPIERESFEDLIFLHTDGAVQLDSGNASFGGVVRDANRDWIFGYSRHLGICSIFNAELWGILEGLRLIQRRRHDEVIILSNSLEVIKAILDSTSTEVNSALIKRIQSILFQEKRWILRYILRDQNQVADFLLNKL</sequence>
<name>A0A9D3ZS08_9ROSI</name>
<dbReference type="EMBL" id="JAIQCV010000009">
    <property type="protein sequence ID" value="KAH1063489.1"/>
    <property type="molecule type" value="Genomic_DNA"/>
</dbReference>
<dbReference type="InterPro" id="IPR012337">
    <property type="entry name" value="RNaseH-like_sf"/>
</dbReference>
<reference evidence="2 3" key="1">
    <citation type="journal article" date="2021" name="Plant Biotechnol. J.">
        <title>Multi-omics assisted identification of the key and species-specific regulatory components of drought-tolerant mechanisms in Gossypium stocksii.</title>
        <authorList>
            <person name="Yu D."/>
            <person name="Ke L."/>
            <person name="Zhang D."/>
            <person name="Wu Y."/>
            <person name="Sun Y."/>
            <person name="Mei J."/>
            <person name="Sun J."/>
            <person name="Sun Y."/>
        </authorList>
    </citation>
    <scope>NUCLEOTIDE SEQUENCE [LARGE SCALE GENOMIC DNA]</scope>
    <source>
        <strain evidence="3">cv. E1</strain>
        <tissue evidence="2">Leaf</tissue>
    </source>
</reference>
<dbReference type="GO" id="GO:0003676">
    <property type="term" value="F:nucleic acid binding"/>
    <property type="evidence" value="ECO:0007669"/>
    <property type="project" value="InterPro"/>
</dbReference>
<dbReference type="Gene3D" id="3.30.420.10">
    <property type="entry name" value="Ribonuclease H-like superfamily/Ribonuclease H"/>
    <property type="match status" value="1"/>
</dbReference>
<evidence type="ECO:0000259" key="1">
    <source>
        <dbReference type="Pfam" id="PF13456"/>
    </source>
</evidence>
<dbReference type="InterPro" id="IPR053151">
    <property type="entry name" value="RNase_H-like"/>
</dbReference>
<dbReference type="InterPro" id="IPR044730">
    <property type="entry name" value="RNase_H-like_dom_plant"/>
</dbReference>
<gene>
    <name evidence="2" type="ORF">J1N35_028476</name>
</gene>
<evidence type="ECO:0000313" key="3">
    <source>
        <dbReference type="Proteomes" id="UP000828251"/>
    </source>
</evidence>
<dbReference type="SUPFAM" id="SSF53098">
    <property type="entry name" value="Ribonuclease H-like"/>
    <property type="match status" value="1"/>
</dbReference>
<dbReference type="PANTHER" id="PTHR47723">
    <property type="entry name" value="OS05G0353850 PROTEIN"/>
    <property type="match status" value="1"/>
</dbReference>
<evidence type="ECO:0000313" key="2">
    <source>
        <dbReference type="EMBL" id="KAH1063489.1"/>
    </source>
</evidence>
<dbReference type="PANTHER" id="PTHR47723:SF19">
    <property type="entry name" value="POLYNUCLEOTIDYL TRANSFERASE, RIBONUCLEASE H-LIKE SUPERFAMILY PROTEIN"/>
    <property type="match status" value="1"/>
</dbReference>
<feature type="domain" description="RNase H type-1" evidence="1">
    <location>
        <begin position="82"/>
        <end position="198"/>
    </location>
</feature>